<protein>
    <submittedName>
        <fullName evidence="2">Uncharacterized protein</fullName>
    </submittedName>
</protein>
<keyword evidence="1" id="KW-0472">Membrane</keyword>
<evidence type="ECO:0000256" key="1">
    <source>
        <dbReference type="SAM" id="Phobius"/>
    </source>
</evidence>
<feature type="transmembrane region" description="Helical" evidence="1">
    <location>
        <begin position="112"/>
        <end position="132"/>
    </location>
</feature>
<feature type="transmembrane region" description="Helical" evidence="1">
    <location>
        <begin position="62"/>
        <end position="82"/>
    </location>
</feature>
<comment type="caution">
    <text evidence="2">The sequence shown here is derived from an EMBL/GenBank/DDBJ whole genome shotgun (WGS) entry which is preliminary data.</text>
</comment>
<dbReference type="Proteomes" id="UP000757890">
    <property type="component" value="Unassembled WGS sequence"/>
</dbReference>
<evidence type="ECO:0000313" key="3">
    <source>
        <dbReference type="Proteomes" id="UP000757890"/>
    </source>
</evidence>
<evidence type="ECO:0000313" key="2">
    <source>
        <dbReference type="EMBL" id="MBF1130349.1"/>
    </source>
</evidence>
<keyword evidence="1" id="KW-0812">Transmembrane</keyword>
<sequence length="134" mass="15796">MVDLVICIIYIVTGGIWICKNIKLDSIVSPTNWRIMFIKLLMLFMIPLALYIFFYFSMNNKLRVFLGISVLLVNEILSYFLLLEIKKNIIRYCKSEMKEDVIEKLRKKELRFYLGMACSGTIIFMGVLIYFLPI</sequence>
<dbReference type="EMBL" id="JABZMK010000186">
    <property type="protein sequence ID" value="MBF1130349.1"/>
    <property type="molecule type" value="Genomic_DNA"/>
</dbReference>
<gene>
    <name evidence="2" type="ORF">HXL70_09995</name>
</gene>
<feature type="transmembrane region" description="Helical" evidence="1">
    <location>
        <begin position="36"/>
        <end position="56"/>
    </location>
</feature>
<proteinExistence type="predicted"/>
<accession>A0A930FQ22</accession>
<feature type="transmembrane region" description="Helical" evidence="1">
    <location>
        <begin position="6"/>
        <end position="24"/>
    </location>
</feature>
<dbReference type="RefSeq" id="WP_276641337.1">
    <property type="nucleotide sequence ID" value="NZ_CATVTA010000026.1"/>
</dbReference>
<reference evidence="2" key="1">
    <citation type="submission" date="2020-04" db="EMBL/GenBank/DDBJ databases">
        <title>Deep metagenomics examines the oral microbiome during advanced dental caries in children, revealing novel taxa and co-occurrences with host molecules.</title>
        <authorList>
            <person name="Baker J.L."/>
            <person name="Morton J.T."/>
            <person name="Dinis M."/>
            <person name="Alvarez R."/>
            <person name="Tran N.C."/>
            <person name="Knight R."/>
            <person name="Edlund A."/>
        </authorList>
    </citation>
    <scope>NUCLEOTIDE SEQUENCE</scope>
    <source>
        <strain evidence="2">JCVI_32_bin.14</strain>
    </source>
</reference>
<keyword evidence="1" id="KW-1133">Transmembrane helix</keyword>
<dbReference type="AlphaFoldDB" id="A0A930FQ22"/>
<organism evidence="2 3">
    <name type="scientific">Dialister invisus</name>
    <dbReference type="NCBI Taxonomy" id="218538"/>
    <lineage>
        <taxon>Bacteria</taxon>
        <taxon>Bacillati</taxon>
        <taxon>Bacillota</taxon>
        <taxon>Negativicutes</taxon>
        <taxon>Veillonellales</taxon>
        <taxon>Veillonellaceae</taxon>
        <taxon>Dialister</taxon>
    </lineage>
</organism>
<name>A0A930FQ22_9FIRM</name>